<feature type="signal peptide" evidence="1">
    <location>
        <begin position="1"/>
        <end position="17"/>
    </location>
</feature>
<dbReference type="EMBL" id="VUJU01000408">
    <property type="protein sequence ID" value="KAF0770611.1"/>
    <property type="molecule type" value="Genomic_DNA"/>
</dbReference>
<keyword evidence="1" id="KW-0732">Signal</keyword>
<name>A0A6G0ZI85_APHCR</name>
<organism evidence="2 3">
    <name type="scientific">Aphis craccivora</name>
    <name type="common">Cowpea aphid</name>
    <dbReference type="NCBI Taxonomy" id="307492"/>
    <lineage>
        <taxon>Eukaryota</taxon>
        <taxon>Metazoa</taxon>
        <taxon>Ecdysozoa</taxon>
        <taxon>Arthropoda</taxon>
        <taxon>Hexapoda</taxon>
        <taxon>Insecta</taxon>
        <taxon>Pterygota</taxon>
        <taxon>Neoptera</taxon>
        <taxon>Paraneoptera</taxon>
        <taxon>Hemiptera</taxon>
        <taxon>Sternorrhyncha</taxon>
        <taxon>Aphidomorpha</taxon>
        <taxon>Aphidoidea</taxon>
        <taxon>Aphididae</taxon>
        <taxon>Aphidini</taxon>
        <taxon>Aphis</taxon>
        <taxon>Aphis</taxon>
    </lineage>
</organism>
<feature type="chain" id="PRO_5026161606" evidence="1">
    <location>
        <begin position="18"/>
        <end position="31"/>
    </location>
</feature>
<sequence length="31" mass="3614">MMCFFFFFCMSVYSITCRNNVSISNFGGGFR</sequence>
<comment type="caution">
    <text evidence="2">The sequence shown here is derived from an EMBL/GenBank/DDBJ whole genome shotgun (WGS) entry which is preliminary data.</text>
</comment>
<reference evidence="2 3" key="1">
    <citation type="submission" date="2019-08" db="EMBL/GenBank/DDBJ databases">
        <title>Whole genome of Aphis craccivora.</title>
        <authorList>
            <person name="Voronova N.V."/>
            <person name="Shulinski R.S."/>
            <person name="Bandarenka Y.V."/>
            <person name="Zhorov D.G."/>
            <person name="Warner D."/>
        </authorList>
    </citation>
    <scope>NUCLEOTIDE SEQUENCE [LARGE SCALE GENOMIC DNA]</scope>
    <source>
        <strain evidence="2">180601</strain>
        <tissue evidence="2">Whole Body</tissue>
    </source>
</reference>
<proteinExistence type="predicted"/>
<evidence type="ECO:0000313" key="3">
    <source>
        <dbReference type="Proteomes" id="UP000478052"/>
    </source>
</evidence>
<dbReference type="AlphaFoldDB" id="A0A6G0ZI85"/>
<evidence type="ECO:0000256" key="1">
    <source>
        <dbReference type="SAM" id="SignalP"/>
    </source>
</evidence>
<gene>
    <name evidence="2" type="ORF">FWK35_00031310</name>
</gene>
<dbReference type="Proteomes" id="UP000478052">
    <property type="component" value="Unassembled WGS sequence"/>
</dbReference>
<keyword evidence="3" id="KW-1185">Reference proteome</keyword>
<accession>A0A6G0ZI85</accession>
<protein>
    <submittedName>
        <fullName evidence="2">Uncharacterized protein</fullName>
    </submittedName>
</protein>
<evidence type="ECO:0000313" key="2">
    <source>
        <dbReference type="EMBL" id="KAF0770611.1"/>
    </source>
</evidence>